<gene>
    <name evidence="1" type="ORF">LUCI_3158</name>
</gene>
<dbReference type="Gene3D" id="1.20.5.340">
    <property type="match status" value="1"/>
</dbReference>
<reference evidence="1 2" key="1">
    <citation type="submission" date="2018-06" db="EMBL/GenBank/DDBJ databases">
        <authorList>
            <person name="Strepis N."/>
        </authorList>
    </citation>
    <scope>NUCLEOTIDE SEQUENCE [LARGE SCALE GENOMIC DNA]</scope>
    <source>
        <strain evidence="1">LUCI</strain>
    </source>
</reference>
<dbReference type="EMBL" id="UPPP01000082">
    <property type="protein sequence ID" value="VBB07893.1"/>
    <property type="molecule type" value="Genomic_DNA"/>
</dbReference>
<protein>
    <submittedName>
        <fullName evidence="1">Uncharacterized protein</fullName>
    </submittedName>
</protein>
<organism evidence="1 2">
    <name type="scientific">Lucifera butyrica</name>
    <dbReference type="NCBI Taxonomy" id="1351585"/>
    <lineage>
        <taxon>Bacteria</taxon>
        <taxon>Bacillati</taxon>
        <taxon>Bacillota</taxon>
        <taxon>Negativicutes</taxon>
        <taxon>Veillonellales</taxon>
        <taxon>Veillonellaceae</taxon>
        <taxon>Lucifera</taxon>
    </lineage>
</organism>
<accession>A0A498RCU6</accession>
<proteinExistence type="predicted"/>
<evidence type="ECO:0000313" key="1">
    <source>
        <dbReference type="EMBL" id="VBB07893.1"/>
    </source>
</evidence>
<name>A0A498RCU6_9FIRM</name>
<dbReference type="OrthoDB" id="1683308at2"/>
<dbReference type="Proteomes" id="UP000277811">
    <property type="component" value="Unassembled WGS sequence"/>
</dbReference>
<keyword evidence="2" id="KW-1185">Reference proteome</keyword>
<dbReference type="AlphaFoldDB" id="A0A498RCU6"/>
<sequence>MSEERFDRLEKMLEQLIQMVGHNNAVRMDKLETRMDNLESKVDSGFQQLTSMVTLLSDKVDNIKKTLSRHANMLDVLATRTTHQEAEIQGLKRGA</sequence>
<dbReference type="RefSeq" id="WP_122628813.1">
    <property type="nucleotide sequence ID" value="NZ_UPPP01000082.1"/>
</dbReference>
<evidence type="ECO:0000313" key="2">
    <source>
        <dbReference type="Proteomes" id="UP000277811"/>
    </source>
</evidence>